<evidence type="ECO:0000256" key="3">
    <source>
        <dbReference type="ARBA" id="ARBA00022782"/>
    </source>
</evidence>
<dbReference type="RefSeq" id="XP_035795000.1">
    <property type="nucleotide sequence ID" value="XM_035939107.1"/>
</dbReference>
<evidence type="ECO:0000256" key="6">
    <source>
        <dbReference type="ARBA" id="ARBA00023163"/>
    </source>
</evidence>
<dbReference type="STRING" id="7167.A0A182F3X0"/>
<dbReference type="VEuPathDB" id="VectorBase:AALB001160"/>
<keyword evidence="7" id="KW-0539">Nucleus</keyword>
<evidence type="ECO:0000256" key="7">
    <source>
        <dbReference type="ARBA" id="ARBA00023242"/>
    </source>
</evidence>
<reference evidence="8 9" key="1">
    <citation type="journal article" date="2017" name="G3 (Bethesda)">
        <title>The Physical Genome Mapping of Anopheles albimanus Corrected Scaffold Misassemblies and Identified Interarm Rearrangements in Genus Anopheles.</title>
        <authorList>
            <person name="Artemov G.N."/>
            <person name="Peery A.N."/>
            <person name="Jiang X."/>
            <person name="Tu Z."/>
            <person name="Stegniy V.N."/>
            <person name="Sharakhova M.V."/>
            <person name="Sharakhov I.V."/>
        </authorList>
    </citation>
    <scope>NUCLEOTIDE SEQUENCE [LARGE SCALE GENOMIC DNA]</scope>
    <source>
        <strain evidence="8 9">ALBI9_A</strain>
    </source>
</reference>
<dbReference type="PROSITE" id="PS50888">
    <property type="entry name" value="BHLH"/>
    <property type="match status" value="1"/>
</dbReference>
<dbReference type="GO" id="GO:0005634">
    <property type="term" value="C:nucleus"/>
    <property type="evidence" value="ECO:0007669"/>
    <property type="project" value="UniProtKB-SubCell"/>
</dbReference>
<dbReference type="PANTHER" id="PTHR19290:SF162">
    <property type="entry name" value="TRANSCRIPTION FACTOR ATOH7"/>
    <property type="match status" value="1"/>
</dbReference>
<evidence type="ECO:0000256" key="2">
    <source>
        <dbReference type="ARBA" id="ARBA00022473"/>
    </source>
</evidence>
<evidence type="ECO:0000313" key="8">
    <source>
        <dbReference type="EnsemblMetazoa" id="AALB001160-PA"/>
    </source>
</evidence>
<dbReference type="VEuPathDB" id="VectorBase:AALB20_027146"/>
<dbReference type="Proteomes" id="UP000069272">
    <property type="component" value="Chromosome 2L"/>
</dbReference>
<dbReference type="InterPro" id="IPR050359">
    <property type="entry name" value="bHLH_transcription_factors"/>
</dbReference>
<dbReference type="EnsemblMetazoa" id="AALB001160-RA">
    <property type="protein sequence ID" value="AALB001160-PA"/>
    <property type="gene ID" value="AALB001160"/>
</dbReference>
<evidence type="ECO:0000256" key="5">
    <source>
        <dbReference type="ARBA" id="ARBA00023015"/>
    </source>
</evidence>
<dbReference type="GO" id="GO:0016360">
    <property type="term" value="P:sensory organ precursor cell fate determination"/>
    <property type="evidence" value="ECO:0007669"/>
    <property type="project" value="UniProtKB-ARBA"/>
</dbReference>
<keyword evidence="5" id="KW-0805">Transcription regulation</keyword>
<dbReference type="Gene3D" id="4.10.280.10">
    <property type="entry name" value="Helix-loop-helix DNA-binding domain"/>
    <property type="match status" value="1"/>
</dbReference>
<dbReference type="GO" id="GO:0046982">
    <property type="term" value="F:protein heterodimerization activity"/>
    <property type="evidence" value="ECO:0007669"/>
    <property type="project" value="UniProtKB-ARBA"/>
</dbReference>
<keyword evidence="3" id="KW-0221">Differentiation</keyword>
<dbReference type="GO" id="GO:0045944">
    <property type="term" value="P:positive regulation of transcription by RNA polymerase II"/>
    <property type="evidence" value="ECO:0007669"/>
    <property type="project" value="TreeGrafter"/>
</dbReference>
<keyword evidence="6" id="KW-0804">Transcription</keyword>
<organism evidence="8 9">
    <name type="scientific">Anopheles albimanus</name>
    <name type="common">New world malaria mosquito</name>
    <dbReference type="NCBI Taxonomy" id="7167"/>
    <lineage>
        <taxon>Eukaryota</taxon>
        <taxon>Metazoa</taxon>
        <taxon>Ecdysozoa</taxon>
        <taxon>Arthropoda</taxon>
        <taxon>Hexapoda</taxon>
        <taxon>Insecta</taxon>
        <taxon>Pterygota</taxon>
        <taxon>Neoptera</taxon>
        <taxon>Endopterygota</taxon>
        <taxon>Diptera</taxon>
        <taxon>Nematocera</taxon>
        <taxon>Culicoidea</taxon>
        <taxon>Culicidae</taxon>
        <taxon>Anophelinae</taxon>
        <taxon>Anopheles</taxon>
    </lineage>
</organism>
<keyword evidence="9" id="KW-1185">Reference proteome</keyword>
<dbReference type="GO" id="GO:0070888">
    <property type="term" value="F:E-box binding"/>
    <property type="evidence" value="ECO:0007669"/>
    <property type="project" value="TreeGrafter"/>
</dbReference>
<dbReference type="InterPro" id="IPR036638">
    <property type="entry name" value="HLH_DNA-bd_sf"/>
</dbReference>
<reference evidence="8" key="2">
    <citation type="submission" date="2022-08" db="UniProtKB">
        <authorList>
            <consortium name="EnsemblMetazoa"/>
        </authorList>
    </citation>
    <scope>IDENTIFICATION</scope>
    <source>
        <strain evidence="8">STECLA/ALBI9_A</strain>
    </source>
</reference>
<evidence type="ECO:0000313" key="9">
    <source>
        <dbReference type="Proteomes" id="UP000069272"/>
    </source>
</evidence>
<dbReference type="FunFam" id="4.10.280.10:FF:000025">
    <property type="entry name" value="protein atonal homolog 7"/>
    <property type="match status" value="1"/>
</dbReference>
<accession>A0A182F3X0</accession>
<protein>
    <submittedName>
        <fullName evidence="8">Uncharacterized protein</fullName>
    </submittedName>
</protein>
<dbReference type="AlphaFoldDB" id="A0A182F3X0"/>
<dbReference type="GO" id="GO:0000981">
    <property type="term" value="F:DNA-binding transcription factor activity, RNA polymerase II-specific"/>
    <property type="evidence" value="ECO:0007669"/>
    <property type="project" value="TreeGrafter"/>
</dbReference>
<dbReference type="SUPFAM" id="SSF47459">
    <property type="entry name" value="HLH, helix-loop-helix DNA-binding domain"/>
    <property type="match status" value="1"/>
</dbReference>
<comment type="subcellular location">
    <subcellularLocation>
        <location evidence="1">Nucleus</location>
    </subcellularLocation>
</comment>
<dbReference type="PANTHER" id="PTHR19290">
    <property type="entry name" value="BASIC HELIX-LOOP-HELIX PROTEIN NEUROGENIN-RELATED"/>
    <property type="match status" value="1"/>
</dbReference>
<dbReference type="Pfam" id="PF00010">
    <property type="entry name" value="HLH"/>
    <property type="match status" value="1"/>
</dbReference>
<name>A0A182F3X0_ANOAL</name>
<keyword evidence="2" id="KW-0217">Developmental protein</keyword>
<keyword evidence="4" id="KW-0524">Neurogenesis</keyword>
<dbReference type="CDD" id="cd19715">
    <property type="entry name" value="bHLH_TS_amos_like"/>
    <property type="match status" value="1"/>
</dbReference>
<dbReference type="GeneID" id="118468347"/>
<proteinExistence type="predicted"/>
<dbReference type="InterPro" id="IPR011598">
    <property type="entry name" value="bHLH_dom"/>
</dbReference>
<evidence type="ECO:0000256" key="4">
    <source>
        <dbReference type="ARBA" id="ARBA00022902"/>
    </source>
</evidence>
<dbReference type="GO" id="GO:0061564">
    <property type="term" value="P:axon development"/>
    <property type="evidence" value="ECO:0007669"/>
    <property type="project" value="TreeGrafter"/>
</dbReference>
<dbReference type="SMART" id="SM00353">
    <property type="entry name" value="HLH"/>
    <property type="match status" value="1"/>
</dbReference>
<dbReference type="OrthoDB" id="6161578at2759"/>
<dbReference type="KEGG" id="aali:118468347"/>
<sequence length="299" mass="32980">MDRYTMGIDRLSSYVPISSTVSPIDGSTYLPNYPLEGSVCHSSYSVSSCETSPSFSGTEHNHSCGQLASYSDTMFDGEPGFVQIESADLLFHGIADSSVHPDSVHPLRMVPETVRTVDSIDDYRDQTKQCRSAPALPGVGSRRQYKPRKGTALLKGEHNRKKDNTPASPTVLRKRRLAANARERKRMNSLNVAFDRLREIVPTLGPDHKLSKFETLQMAQTYISALSDLLERGADATTYSLFDGLTDSTTNDTNNNNHNNHNSSNSNSNGVRFTDSACSLLLRESSDSLDNSFLDLAYL</sequence>
<evidence type="ECO:0000256" key="1">
    <source>
        <dbReference type="ARBA" id="ARBA00004123"/>
    </source>
</evidence>